<dbReference type="EMBL" id="CP017812">
    <property type="protein sequence ID" value="AOZ73239.1"/>
    <property type="molecule type" value="Genomic_DNA"/>
</dbReference>
<proteinExistence type="predicted"/>
<accession>A0A1D9MM23</accession>
<protein>
    <recommendedName>
        <fullName evidence="3">Glycosyl hydrolase family 32 N-terminal domain-containing protein</fullName>
    </recommendedName>
</protein>
<keyword evidence="2" id="KW-1185">Reference proteome</keyword>
<dbReference type="AlphaFoldDB" id="A0A1D9MM23"/>
<reference evidence="1 2" key="1">
    <citation type="submission" date="2016-10" db="EMBL/GenBank/DDBJ databases">
        <title>Actinomyces aegypiusis sp. nov., isolated from the Aegypius monachus in Qinghai Tibet Plateau China.</title>
        <authorList>
            <person name="Wang Y."/>
        </authorList>
    </citation>
    <scope>NUCLEOTIDE SEQUENCE [LARGE SCALE GENOMIC DNA]</scope>
    <source>
        <strain evidence="1 2">VUL4_3</strain>
    </source>
</reference>
<dbReference type="KEGG" id="avu:BK816_08025"/>
<gene>
    <name evidence="1" type="ORF">BK816_08025</name>
</gene>
<evidence type="ECO:0000313" key="1">
    <source>
        <dbReference type="EMBL" id="AOZ73239.1"/>
    </source>
</evidence>
<evidence type="ECO:0000313" key="2">
    <source>
        <dbReference type="Proteomes" id="UP000176288"/>
    </source>
</evidence>
<dbReference type="Proteomes" id="UP000176288">
    <property type="component" value="Chromosome"/>
</dbReference>
<sequence length="473" mass="53626">MVVASNHLLFLDTSWLDFQEVSNLWLKVFPLRKDFVHSPLFGEDYFADPPKTWQPRIDNGYPNVVYDEQEKLYRLYYTAFVKDAASESTPLAGREADNYYKAGRQVALCYAESADGIVWDRPNLGICEFEGSKHNNILLLGAHGSGVLYDPTDPDPNRKYKLICRYESGEDESQVSVAFSGDGIHFSDLVPCPDFKWEGNTHNFPMRDEQSGKYFLFTRDVINGMRAIIRLTSKDFLHWEDKHVVACGISPASQVYSMPVFPYGGLYFGLASIYHEGNRESENYDLVDLCFAFGSNPDYLTVITSQDWIKHGPGKYPAAAFDAGCIFAAPPIRVGERDYVYYFGSNGQHSQFRETSFARAQIDLKRMAALVAADESRPFEVLTLPLAFTGNQVRLLSEGAHPSIRYRLLDPKTKEPIVGYDYEDCLPITRSGWQNLSFQGRMQSPWPEKARIQLEVEESALFALDGSVEKISR</sequence>
<evidence type="ECO:0008006" key="3">
    <source>
        <dbReference type="Google" id="ProtNLM"/>
    </source>
</evidence>
<name>A0A1D9MM23_9ACTO</name>
<organism evidence="1 2">
    <name type="scientific">Boudabousia tangfeifanii</name>
    <dbReference type="NCBI Taxonomy" id="1912795"/>
    <lineage>
        <taxon>Bacteria</taxon>
        <taxon>Bacillati</taxon>
        <taxon>Actinomycetota</taxon>
        <taxon>Actinomycetes</taxon>
        <taxon>Actinomycetales</taxon>
        <taxon>Actinomycetaceae</taxon>
        <taxon>Boudabousia</taxon>
    </lineage>
</organism>
<dbReference type="Gene3D" id="2.115.10.20">
    <property type="entry name" value="Glycosyl hydrolase domain, family 43"/>
    <property type="match status" value="1"/>
</dbReference>
<dbReference type="InterPro" id="IPR023296">
    <property type="entry name" value="Glyco_hydro_beta-prop_sf"/>
</dbReference>
<dbReference type="SUPFAM" id="SSF75005">
    <property type="entry name" value="Arabinanase/levansucrase/invertase"/>
    <property type="match status" value="1"/>
</dbReference>